<evidence type="ECO:0000256" key="1">
    <source>
        <dbReference type="SAM" id="MobiDB-lite"/>
    </source>
</evidence>
<evidence type="ECO:0000313" key="3">
    <source>
        <dbReference type="Proteomes" id="UP000327044"/>
    </source>
</evidence>
<proteinExistence type="predicted"/>
<dbReference type="EMBL" id="VVIM01000009">
    <property type="protein sequence ID" value="KAB0793346.1"/>
    <property type="molecule type" value="Genomic_DNA"/>
</dbReference>
<protein>
    <submittedName>
        <fullName evidence="2">Uncharacterized protein</fullName>
    </submittedName>
</protein>
<reference evidence="2 3" key="1">
    <citation type="journal article" date="2018" name="Elife">
        <title>Firefly genomes illuminate parallel origins of bioluminescence in beetles.</title>
        <authorList>
            <person name="Fallon T.R."/>
            <person name="Lower S.E."/>
            <person name="Chang C.H."/>
            <person name="Bessho-Uehara M."/>
            <person name="Martin G.J."/>
            <person name="Bewick A.J."/>
            <person name="Behringer M."/>
            <person name="Debat H.J."/>
            <person name="Wong I."/>
            <person name="Day J.C."/>
            <person name="Suvorov A."/>
            <person name="Silva C.J."/>
            <person name="Stanger-Hall K.F."/>
            <person name="Hall D.W."/>
            <person name="Schmitz R.J."/>
            <person name="Nelson D.R."/>
            <person name="Lewis S.M."/>
            <person name="Shigenobu S."/>
            <person name="Bybee S.M."/>
            <person name="Larracuente A.M."/>
            <person name="Oba Y."/>
            <person name="Weng J.K."/>
        </authorList>
    </citation>
    <scope>NUCLEOTIDE SEQUENCE [LARGE SCALE GENOMIC DNA]</scope>
    <source>
        <strain evidence="2">1611_PpyrPB1</strain>
        <tissue evidence="2">Whole body</tissue>
    </source>
</reference>
<dbReference type="InParanoid" id="A0A5N4A7P1"/>
<keyword evidence="3" id="KW-1185">Reference proteome</keyword>
<dbReference type="Proteomes" id="UP000327044">
    <property type="component" value="Unassembled WGS sequence"/>
</dbReference>
<feature type="compositionally biased region" description="Polar residues" evidence="1">
    <location>
        <begin position="118"/>
        <end position="129"/>
    </location>
</feature>
<comment type="caution">
    <text evidence="2">The sequence shown here is derived from an EMBL/GenBank/DDBJ whole genome shotgun (WGS) entry which is preliminary data.</text>
</comment>
<accession>A0A5N4A7P1</accession>
<feature type="region of interest" description="Disordered" evidence="1">
    <location>
        <begin position="99"/>
        <end position="143"/>
    </location>
</feature>
<evidence type="ECO:0000313" key="2">
    <source>
        <dbReference type="EMBL" id="KAB0793346.1"/>
    </source>
</evidence>
<gene>
    <name evidence="2" type="ORF">PPYR_12966</name>
</gene>
<name>A0A5N4A7P1_PHOPY</name>
<dbReference type="AlphaFoldDB" id="A0A5N4A7P1"/>
<sequence>MSHSITKQSPSMLMFGREITSRLDLIKPDLNKNATAIRNNIPVRDFQINDRVAVRNYANDIKWKFGNVDKKLGKLHYHVKLDNGNVWKRHVDQLRRVGVLGDATPRDSPQNDDIPYDPSNNHSDVTTLPETLPDPEINTPTLDITASVPTNEENTLPQLRRSNQFIVFVGIKRLKEIV</sequence>
<organism evidence="2 3">
    <name type="scientific">Photinus pyralis</name>
    <name type="common">Common eastern firefly</name>
    <name type="synonym">Lampyris pyralis</name>
    <dbReference type="NCBI Taxonomy" id="7054"/>
    <lineage>
        <taxon>Eukaryota</taxon>
        <taxon>Metazoa</taxon>
        <taxon>Ecdysozoa</taxon>
        <taxon>Arthropoda</taxon>
        <taxon>Hexapoda</taxon>
        <taxon>Insecta</taxon>
        <taxon>Pterygota</taxon>
        <taxon>Neoptera</taxon>
        <taxon>Endopterygota</taxon>
        <taxon>Coleoptera</taxon>
        <taxon>Polyphaga</taxon>
        <taxon>Elateriformia</taxon>
        <taxon>Elateroidea</taxon>
        <taxon>Lampyridae</taxon>
        <taxon>Lampyrinae</taxon>
        <taxon>Photinus</taxon>
    </lineage>
</organism>